<dbReference type="RefSeq" id="WP_133291216.1">
    <property type="nucleotide sequence ID" value="NZ_SMSJ01000048.1"/>
</dbReference>
<protein>
    <submittedName>
        <fullName evidence="2">DUF1330 domain-containing protein</fullName>
    </submittedName>
</protein>
<dbReference type="InterPro" id="IPR011008">
    <property type="entry name" value="Dimeric_a/b-barrel"/>
</dbReference>
<name>A0A4R5QA89_9PROT</name>
<dbReference type="SUPFAM" id="SSF54909">
    <property type="entry name" value="Dimeric alpha+beta barrel"/>
    <property type="match status" value="1"/>
</dbReference>
<comment type="caution">
    <text evidence="2">The sequence shown here is derived from an EMBL/GenBank/DDBJ whole genome shotgun (WGS) entry which is preliminary data.</text>
</comment>
<sequence length="97" mass="10611">MSAYLIANVKVTDPARFGEYIRQVWPLIDRHGGRYLVRGGPAQAVEGEPVEVVAVIEFADMPALRAFWDSPDYAPLRDLRQACTVSQVILAEGAPAA</sequence>
<dbReference type="PANTHER" id="PTHR41521">
    <property type="match status" value="1"/>
</dbReference>
<dbReference type="PANTHER" id="PTHR41521:SF4">
    <property type="entry name" value="BLR0684 PROTEIN"/>
    <property type="match status" value="1"/>
</dbReference>
<gene>
    <name evidence="2" type="ORF">E2C06_24505</name>
</gene>
<dbReference type="EMBL" id="SMSJ01000048">
    <property type="protein sequence ID" value="TDH59962.1"/>
    <property type="molecule type" value="Genomic_DNA"/>
</dbReference>
<dbReference type="Gene3D" id="3.30.70.100">
    <property type="match status" value="1"/>
</dbReference>
<reference evidence="2 3" key="1">
    <citation type="journal article" date="2016" name="J. Microbiol.">
        <title>Dankookia rubra gen. nov., sp. nov., an alphaproteobacterium isolated from sediment of a shallow stream.</title>
        <authorList>
            <person name="Kim W.H."/>
            <person name="Kim D.H."/>
            <person name="Kang K."/>
            <person name="Ahn T.Y."/>
        </authorList>
    </citation>
    <scope>NUCLEOTIDE SEQUENCE [LARGE SCALE GENOMIC DNA]</scope>
    <source>
        <strain evidence="2 3">JCM30602</strain>
    </source>
</reference>
<evidence type="ECO:0000259" key="1">
    <source>
        <dbReference type="Pfam" id="PF07045"/>
    </source>
</evidence>
<feature type="domain" description="DUF1330" evidence="1">
    <location>
        <begin position="2"/>
        <end position="93"/>
    </location>
</feature>
<proteinExistence type="predicted"/>
<accession>A0A4R5QA89</accession>
<dbReference type="Proteomes" id="UP000295096">
    <property type="component" value="Unassembled WGS sequence"/>
</dbReference>
<evidence type="ECO:0000313" key="2">
    <source>
        <dbReference type="EMBL" id="TDH59962.1"/>
    </source>
</evidence>
<dbReference type="OrthoDB" id="9806380at2"/>
<organism evidence="2 3">
    <name type="scientific">Dankookia rubra</name>
    <dbReference type="NCBI Taxonomy" id="1442381"/>
    <lineage>
        <taxon>Bacteria</taxon>
        <taxon>Pseudomonadati</taxon>
        <taxon>Pseudomonadota</taxon>
        <taxon>Alphaproteobacteria</taxon>
        <taxon>Acetobacterales</taxon>
        <taxon>Roseomonadaceae</taxon>
        <taxon>Dankookia</taxon>
    </lineage>
</organism>
<evidence type="ECO:0000313" key="3">
    <source>
        <dbReference type="Proteomes" id="UP000295096"/>
    </source>
</evidence>
<dbReference type="Pfam" id="PF07045">
    <property type="entry name" value="DUF1330"/>
    <property type="match status" value="1"/>
</dbReference>
<dbReference type="InterPro" id="IPR010753">
    <property type="entry name" value="DUF1330"/>
</dbReference>
<dbReference type="AlphaFoldDB" id="A0A4R5QA89"/>
<keyword evidence="3" id="KW-1185">Reference proteome</keyword>